<keyword evidence="1" id="KW-0238">DNA-binding</keyword>
<dbReference type="SMART" id="SM00530">
    <property type="entry name" value="HTH_XRE"/>
    <property type="match status" value="1"/>
</dbReference>
<evidence type="ECO:0000313" key="3">
    <source>
        <dbReference type="EMBL" id="MBA0088200.1"/>
    </source>
</evidence>
<dbReference type="AlphaFoldDB" id="A0A7V8SZ89"/>
<organism evidence="3 4">
    <name type="scientific">Candidatus Acidiferrum panamense</name>
    <dbReference type="NCBI Taxonomy" id="2741543"/>
    <lineage>
        <taxon>Bacteria</taxon>
        <taxon>Pseudomonadati</taxon>
        <taxon>Acidobacteriota</taxon>
        <taxon>Terriglobia</taxon>
        <taxon>Candidatus Acidiferrales</taxon>
        <taxon>Candidatus Acidiferrum</taxon>
    </lineage>
</organism>
<name>A0A7V8SZ89_9BACT</name>
<gene>
    <name evidence="3" type="ORF">HRJ53_24710</name>
</gene>
<evidence type="ECO:0000313" key="4">
    <source>
        <dbReference type="Proteomes" id="UP000567293"/>
    </source>
</evidence>
<dbReference type="GO" id="GO:0003700">
    <property type="term" value="F:DNA-binding transcription factor activity"/>
    <property type="evidence" value="ECO:0007669"/>
    <property type="project" value="TreeGrafter"/>
</dbReference>
<evidence type="ECO:0000256" key="1">
    <source>
        <dbReference type="ARBA" id="ARBA00023125"/>
    </source>
</evidence>
<dbReference type="GO" id="GO:0005829">
    <property type="term" value="C:cytosol"/>
    <property type="evidence" value="ECO:0007669"/>
    <property type="project" value="TreeGrafter"/>
</dbReference>
<dbReference type="SUPFAM" id="SSF47413">
    <property type="entry name" value="lambda repressor-like DNA-binding domains"/>
    <property type="match status" value="1"/>
</dbReference>
<proteinExistence type="predicted"/>
<dbReference type="PANTHER" id="PTHR46797:SF1">
    <property type="entry name" value="METHYLPHOSPHONATE SYNTHASE"/>
    <property type="match status" value="1"/>
</dbReference>
<feature type="domain" description="HTH cro/C1-type" evidence="2">
    <location>
        <begin position="7"/>
        <end position="61"/>
    </location>
</feature>
<reference evidence="3" key="1">
    <citation type="submission" date="2020-06" db="EMBL/GenBank/DDBJ databases">
        <title>Legume-microbial interactions unlock mineral nutrients during tropical forest succession.</title>
        <authorList>
            <person name="Epihov D.Z."/>
        </authorList>
    </citation>
    <scope>NUCLEOTIDE SEQUENCE [LARGE SCALE GENOMIC DNA]</scope>
    <source>
        <strain evidence="3">Pan2503</strain>
    </source>
</reference>
<dbReference type="GO" id="GO:0003677">
    <property type="term" value="F:DNA binding"/>
    <property type="evidence" value="ECO:0007669"/>
    <property type="project" value="UniProtKB-KW"/>
</dbReference>
<sequence length="61" mass="7177">MILSERLRFIREQKNLTQGDIEERTGLKRSYVSRLEHGRTIPSLATLEKFAQALEIPLYLF</sequence>
<dbReference type="PROSITE" id="PS50943">
    <property type="entry name" value="HTH_CROC1"/>
    <property type="match status" value="1"/>
</dbReference>
<dbReference type="PANTHER" id="PTHR46797">
    <property type="entry name" value="HTH-TYPE TRANSCRIPTIONAL REGULATOR"/>
    <property type="match status" value="1"/>
</dbReference>
<keyword evidence="4" id="KW-1185">Reference proteome</keyword>
<accession>A0A7V8SZ89</accession>
<feature type="non-terminal residue" evidence="3">
    <location>
        <position position="61"/>
    </location>
</feature>
<evidence type="ECO:0000259" key="2">
    <source>
        <dbReference type="PROSITE" id="PS50943"/>
    </source>
</evidence>
<protein>
    <submittedName>
        <fullName evidence="3">Helix-turn-helix transcriptional regulator</fullName>
    </submittedName>
</protein>
<dbReference type="InterPro" id="IPR010982">
    <property type="entry name" value="Lambda_DNA-bd_dom_sf"/>
</dbReference>
<comment type="caution">
    <text evidence="3">The sequence shown here is derived from an EMBL/GenBank/DDBJ whole genome shotgun (WGS) entry which is preliminary data.</text>
</comment>
<dbReference type="InterPro" id="IPR050807">
    <property type="entry name" value="TransReg_Diox_bact_type"/>
</dbReference>
<dbReference type="InterPro" id="IPR001387">
    <property type="entry name" value="Cro/C1-type_HTH"/>
</dbReference>
<dbReference type="Gene3D" id="1.10.260.40">
    <property type="entry name" value="lambda repressor-like DNA-binding domains"/>
    <property type="match status" value="1"/>
</dbReference>
<dbReference type="CDD" id="cd00093">
    <property type="entry name" value="HTH_XRE"/>
    <property type="match status" value="1"/>
</dbReference>
<dbReference type="Proteomes" id="UP000567293">
    <property type="component" value="Unassembled WGS sequence"/>
</dbReference>
<dbReference type="EMBL" id="JACDQQ010002390">
    <property type="protein sequence ID" value="MBA0088200.1"/>
    <property type="molecule type" value="Genomic_DNA"/>
</dbReference>
<dbReference type="Pfam" id="PF01381">
    <property type="entry name" value="HTH_3"/>
    <property type="match status" value="1"/>
</dbReference>